<dbReference type="InterPro" id="IPR010977">
    <property type="entry name" value="Aromatic_deC"/>
</dbReference>
<keyword evidence="1" id="KW-0456">Lyase</keyword>
<proteinExistence type="predicted"/>
<sequence length="103" mass="12318">MGCYEIRLWVIMKKEKIRLRNSENGFTGTTIKPLDPEEFRRQGHMVIDFLAIYYKYVKKYLVRSQVQPGYLRERLPEFALHDPKPIEEILKDVQKDIVPVITH</sequence>
<comment type="caution">
    <text evidence="2">The sequence shown here is derived from an EMBL/GenBank/DDBJ whole genome shotgun (WGS) entry which is preliminary data.</text>
</comment>
<dbReference type="Proteomes" id="UP001604277">
    <property type="component" value="Unassembled WGS sequence"/>
</dbReference>
<evidence type="ECO:0000256" key="1">
    <source>
        <dbReference type="ARBA" id="ARBA00022793"/>
    </source>
</evidence>
<dbReference type="PANTHER" id="PTHR11999:SF96">
    <property type="entry name" value="TYROSINE DECARBOXYLASE"/>
    <property type="match status" value="1"/>
</dbReference>
<organism evidence="2 3">
    <name type="scientific">Forsythia ovata</name>
    <dbReference type="NCBI Taxonomy" id="205694"/>
    <lineage>
        <taxon>Eukaryota</taxon>
        <taxon>Viridiplantae</taxon>
        <taxon>Streptophyta</taxon>
        <taxon>Embryophyta</taxon>
        <taxon>Tracheophyta</taxon>
        <taxon>Spermatophyta</taxon>
        <taxon>Magnoliopsida</taxon>
        <taxon>eudicotyledons</taxon>
        <taxon>Gunneridae</taxon>
        <taxon>Pentapetalae</taxon>
        <taxon>asterids</taxon>
        <taxon>lamiids</taxon>
        <taxon>Lamiales</taxon>
        <taxon>Oleaceae</taxon>
        <taxon>Forsythieae</taxon>
        <taxon>Forsythia</taxon>
    </lineage>
</organism>
<dbReference type="PANTHER" id="PTHR11999">
    <property type="entry name" value="GROUP II PYRIDOXAL-5-PHOSPHATE DECARBOXYLASE"/>
    <property type="match status" value="1"/>
</dbReference>
<dbReference type="PRINTS" id="PR00800">
    <property type="entry name" value="YHDCRBOXLASE"/>
</dbReference>
<keyword evidence="1" id="KW-0210">Decarboxylase</keyword>
<evidence type="ECO:0000313" key="3">
    <source>
        <dbReference type="Proteomes" id="UP001604277"/>
    </source>
</evidence>
<protein>
    <submittedName>
        <fullName evidence="2">Tyrosine decarboxylase 1</fullName>
    </submittedName>
</protein>
<reference evidence="3" key="1">
    <citation type="submission" date="2024-07" db="EMBL/GenBank/DDBJ databases">
        <title>Two chromosome-level genome assemblies of Korean endemic species Abeliophyllum distichum and Forsythia ovata (Oleaceae).</title>
        <authorList>
            <person name="Jang H."/>
        </authorList>
    </citation>
    <scope>NUCLEOTIDE SEQUENCE [LARGE SCALE GENOMIC DNA]</scope>
</reference>
<keyword evidence="3" id="KW-1185">Reference proteome</keyword>
<dbReference type="AlphaFoldDB" id="A0ABD1X1R3"/>
<dbReference type="EMBL" id="JBFOLJ010000001">
    <property type="protein sequence ID" value="KAL2555756.1"/>
    <property type="molecule type" value="Genomic_DNA"/>
</dbReference>
<dbReference type="GO" id="GO:0016831">
    <property type="term" value="F:carboxy-lyase activity"/>
    <property type="evidence" value="ECO:0007669"/>
    <property type="project" value="UniProtKB-KW"/>
</dbReference>
<dbReference type="Gene3D" id="1.20.1340.10">
    <property type="entry name" value="dopa decarboxylase, N-terminal domain"/>
    <property type="match status" value="1"/>
</dbReference>
<accession>A0ABD1X1R3</accession>
<evidence type="ECO:0000313" key="2">
    <source>
        <dbReference type="EMBL" id="KAL2555756.1"/>
    </source>
</evidence>
<dbReference type="SUPFAM" id="SSF53383">
    <property type="entry name" value="PLP-dependent transferases"/>
    <property type="match status" value="1"/>
</dbReference>
<name>A0ABD1X1R3_9LAMI</name>
<dbReference type="InterPro" id="IPR015424">
    <property type="entry name" value="PyrdxlP-dep_Trfase"/>
</dbReference>
<gene>
    <name evidence="2" type="ORF">Fot_00495</name>
</gene>